<dbReference type="EMBL" id="IACJ01094186">
    <property type="protein sequence ID" value="LAA53114.1"/>
    <property type="molecule type" value="Transcribed_RNA"/>
</dbReference>
<evidence type="ECO:0000313" key="2">
    <source>
        <dbReference type="EMBL" id="LAA53114.1"/>
    </source>
</evidence>
<feature type="region of interest" description="Disordered" evidence="1">
    <location>
        <begin position="95"/>
        <end position="114"/>
    </location>
</feature>
<dbReference type="AlphaFoldDB" id="A0A2D4G078"/>
<reference evidence="2" key="1">
    <citation type="submission" date="2017-07" db="EMBL/GenBank/DDBJ databases">
        <authorList>
            <person name="Mikheyev A."/>
            <person name="Grau M."/>
        </authorList>
    </citation>
    <scope>NUCLEOTIDE SEQUENCE</scope>
    <source>
        <tissue evidence="2">Venom_gland</tissue>
    </source>
</reference>
<feature type="region of interest" description="Disordered" evidence="1">
    <location>
        <begin position="1"/>
        <end position="30"/>
    </location>
</feature>
<protein>
    <submittedName>
        <fullName evidence="2">Uncharacterized protein</fullName>
    </submittedName>
</protein>
<proteinExistence type="predicted"/>
<evidence type="ECO:0000256" key="1">
    <source>
        <dbReference type="SAM" id="MobiDB-lite"/>
    </source>
</evidence>
<name>A0A2D4G078_MICCO</name>
<organism evidence="2">
    <name type="scientific">Micrurus corallinus</name>
    <name type="common">Brazilian coral snake</name>
    <dbReference type="NCBI Taxonomy" id="54390"/>
    <lineage>
        <taxon>Eukaryota</taxon>
        <taxon>Metazoa</taxon>
        <taxon>Chordata</taxon>
        <taxon>Craniata</taxon>
        <taxon>Vertebrata</taxon>
        <taxon>Euteleostomi</taxon>
        <taxon>Lepidosauria</taxon>
        <taxon>Squamata</taxon>
        <taxon>Bifurcata</taxon>
        <taxon>Unidentata</taxon>
        <taxon>Episquamata</taxon>
        <taxon>Toxicofera</taxon>
        <taxon>Serpentes</taxon>
        <taxon>Colubroidea</taxon>
        <taxon>Elapidae</taxon>
        <taxon>Elapinae</taxon>
        <taxon>Micrurus</taxon>
    </lineage>
</organism>
<sequence>MRTANQGQERHPDGPQPVSLLGSPQGCVQQAAPPFSPSLLCRATDGELSAVPPFRAKEEILQAAAGDFWLTPGSNQGRVFGSLACLPPSSCPMNTPMPRKPATGPCSSTEPGRQSGDGWISHHKILLCDSHTHTHTHGFQIQAAGRPWGLPPPHPG</sequence>
<dbReference type="EMBL" id="IACJ01094187">
    <property type="protein sequence ID" value="LAA53116.1"/>
    <property type="molecule type" value="Transcribed_RNA"/>
</dbReference>
<reference evidence="2" key="2">
    <citation type="submission" date="2017-11" db="EMBL/GenBank/DDBJ databases">
        <title>Coralsnake Venomics: Analyses of Venom Gland Transcriptomes and Proteomes of Six Brazilian Taxa.</title>
        <authorList>
            <person name="Aird S.D."/>
            <person name="Jorge da Silva N."/>
            <person name="Qiu L."/>
            <person name="Villar-Briones A."/>
            <person name="Aparecida-Saddi V."/>
            <person name="Campos-Telles M.P."/>
            <person name="Grau M."/>
            <person name="Mikheyev A.S."/>
        </authorList>
    </citation>
    <scope>NUCLEOTIDE SEQUENCE</scope>
    <source>
        <tissue evidence="2">Venom_gland</tissue>
    </source>
</reference>
<accession>A0A2D4G078</accession>